<gene>
    <name evidence="1" type="ORF">J437_LFUL006263</name>
</gene>
<name>A0A8K0JYA4_LADFU</name>
<dbReference type="EMBL" id="KZ308216">
    <property type="protein sequence ID" value="KAG8224905.1"/>
    <property type="molecule type" value="Genomic_DNA"/>
</dbReference>
<evidence type="ECO:0000313" key="2">
    <source>
        <dbReference type="Proteomes" id="UP000792457"/>
    </source>
</evidence>
<keyword evidence="2" id="KW-1185">Reference proteome</keyword>
<sequence>MSPRKLGSQLTRVKDQLELKTPRVYYVPCECGSAYIAETGRMVETRLMEHARHICLSQQEKSAIAKHFLDKGHRIHFKQTKVLCRAPSFWDQKIKESIEIPLEENNLNREEGFTLHKTWTPILQKILERGTNQ</sequence>
<evidence type="ECO:0000313" key="1">
    <source>
        <dbReference type="EMBL" id="KAG8224905.1"/>
    </source>
</evidence>
<organism evidence="1 2">
    <name type="scientific">Ladona fulva</name>
    <name type="common">Scarce chaser dragonfly</name>
    <name type="synonym">Libellula fulva</name>
    <dbReference type="NCBI Taxonomy" id="123851"/>
    <lineage>
        <taxon>Eukaryota</taxon>
        <taxon>Metazoa</taxon>
        <taxon>Ecdysozoa</taxon>
        <taxon>Arthropoda</taxon>
        <taxon>Hexapoda</taxon>
        <taxon>Insecta</taxon>
        <taxon>Pterygota</taxon>
        <taxon>Palaeoptera</taxon>
        <taxon>Odonata</taxon>
        <taxon>Epiprocta</taxon>
        <taxon>Anisoptera</taxon>
        <taxon>Libelluloidea</taxon>
        <taxon>Libellulidae</taxon>
        <taxon>Ladona</taxon>
    </lineage>
</organism>
<comment type="caution">
    <text evidence="1">The sequence shown here is derived from an EMBL/GenBank/DDBJ whole genome shotgun (WGS) entry which is preliminary data.</text>
</comment>
<dbReference type="AlphaFoldDB" id="A0A8K0JYA4"/>
<reference evidence="1" key="2">
    <citation type="submission" date="2017-10" db="EMBL/GenBank/DDBJ databases">
        <title>Ladona fulva Genome sequencing and assembly.</title>
        <authorList>
            <person name="Murali S."/>
            <person name="Richards S."/>
            <person name="Bandaranaike D."/>
            <person name="Bellair M."/>
            <person name="Blankenburg K."/>
            <person name="Chao H."/>
            <person name="Dinh H."/>
            <person name="Doddapaneni H."/>
            <person name="Dugan-Rocha S."/>
            <person name="Elkadiri S."/>
            <person name="Gnanaolivu R."/>
            <person name="Hernandez B."/>
            <person name="Skinner E."/>
            <person name="Javaid M."/>
            <person name="Lee S."/>
            <person name="Li M."/>
            <person name="Ming W."/>
            <person name="Munidasa M."/>
            <person name="Muniz J."/>
            <person name="Nguyen L."/>
            <person name="Hughes D."/>
            <person name="Osuji N."/>
            <person name="Pu L.-L."/>
            <person name="Puazo M."/>
            <person name="Qu C."/>
            <person name="Quiroz J."/>
            <person name="Raj R."/>
            <person name="Weissenberger G."/>
            <person name="Xin Y."/>
            <person name="Zou X."/>
            <person name="Han Y."/>
            <person name="Worley K."/>
            <person name="Muzny D."/>
            <person name="Gibbs R."/>
        </authorList>
    </citation>
    <scope>NUCLEOTIDE SEQUENCE</scope>
    <source>
        <strain evidence="1">Sampled in the wild</strain>
    </source>
</reference>
<protein>
    <submittedName>
        <fullName evidence="1">Uncharacterized protein</fullName>
    </submittedName>
</protein>
<dbReference type="CDD" id="cd10442">
    <property type="entry name" value="GIY-YIG_PLEs"/>
    <property type="match status" value="1"/>
</dbReference>
<accession>A0A8K0JYA4</accession>
<proteinExistence type="predicted"/>
<dbReference type="Proteomes" id="UP000792457">
    <property type="component" value="Unassembled WGS sequence"/>
</dbReference>
<dbReference type="OrthoDB" id="6782675at2759"/>
<reference evidence="1" key="1">
    <citation type="submission" date="2013-04" db="EMBL/GenBank/DDBJ databases">
        <authorList>
            <person name="Qu J."/>
            <person name="Murali S.C."/>
            <person name="Bandaranaike D."/>
            <person name="Bellair M."/>
            <person name="Blankenburg K."/>
            <person name="Chao H."/>
            <person name="Dinh H."/>
            <person name="Doddapaneni H."/>
            <person name="Downs B."/>
            <person name="Dugan-Rocha S."/>
            <person name="Elkadiri S."/>
            <person name="Gnanaolivu R.D."/>
            <person name="Hernandez B."/>
            <person name="Javaid M."/>
            <person name="Jayaseelan J.C."/>
            <person name="Lee S."/>
            <person name="Li M."/>
            <person name="Ming W."/>
            <person name="Munidasa M."/>
            <person name="Muniz J."/>
            <person name="Nguyen L."/>
            <person name="Ongeri F."/>
            <person name="Osuji N."/>
            <person name="Pu L.-L."/>
            <person name="Puazo M."/>
            <person name="Qu C."/>
            <person name="Quiroz J."/>
            <person name="Raj R."/>
            <person name="Weissenberger G."/>
            <person name="Xin Y."/>
            <person name="Zou X."/>
            <person name="Han Y."/>
            <person name="Richards S."/>
            <person name="Worley K."/>
            <person name="Muzny D."/>
            <person name="Gibbs R."/>
        </authorList>
    </citation>
    <scope>NUCLEOTIDE SEQUENCE</scope>
    <source>
        <strain evidence="1">Sampled in the wild</strain>
    </source>
</reference>